<comment type="caution">
    <text evidence="1">The sequence shown here is derived from an EMBL/GenBank/DDBJ whole genome shotgun (WGS) entry which is preliminary data.</text>
</comment>
<name>A0AAV4LBS5_9BACL</name>
<reference evidence="1" key="1">
    <citation type="journal article" date="2023" name="Int. J. Syst. Evol. Microbiol.">
        <title>Collibacillus ludicampi gen. nov., sp. nov., a new soil bacterium of the family Alicyclobacillaceae.</title>
        <authorList>
            <person name="Jojima T."/>
            <person name="Ioku Y."/>
            <person name="Fukuta Y."/>
            <person name="Shirasaka N."/>
            <person name="Matsumura Y."/>
            <person name="Mori M."/>
        </authorList>
    </citation>
    <scope>NUCLEOTIDE SEQUENCE</scope>
    <source>
        <strain evidence="1">TP075</strain>
    </source>
</reference>
<dbReference type="InterPro" id="IPR056908">
    <property type="entry name" value="Gp80-like"/>
</dbReference>
<dbReference type="EMBL" id="BOQE01000001">
    <property type="protein sequence ID" value="GIM45245.1"/>
    <property type="molecule type" value="Genomic_DNA"/>
</dbReference>
<proteinExistence type="predicted"/>
<dbReference type="Pfam" id="PF23140">
    <property type="entry name" value="Gp80"/>
    <property type="match status" value="1"/>
</dbReference>
<evidence type="ECO:0000313" key="2">
    <source>
        <dbReference type="Proteomes" id="UP001057291"/>
    </source>
</evidence>
<protein>
    <submittedName>
        <fullName evidence="1">Uncharacterized protein</fullName>
    </submittedName>
</protein>
<dbReference type="Proteomes" id="UP001057291">
    <property type="component" value="Unassembled WGS sequence"/>
</dbReference>
<organism evidence="1 2">
    <name type="scientific">Collibacillus ludicampi</name>
    <dbReference type="NCBI Taxonomy" id="2771369"/>
    <lineage>
        <taxon>Bacteria</taxon>
        <taxon>Bacillati</taxon>
        <taxon>Bacillota</taxon>
        <taxon>Bacilli</taxon>
        <taxon>Bacillales</taxon>
        <taxon>Alicyclobacillaceae</taxon>
        <taxon>Collibacillus</taxon>
    </lineage>
</organism>
<dbReference type="RefSeq" id="WP_282198461.1">
    <property type="nucleotide sequence ID" value="NZ_BOQE01000001.1"/>
</dbReference>
<evidence type="ECO:0000313" key="1">
    <source>
        <dbReference type="EMBL" id="GIM45245.1"/>
    </source>
</evidence>
<sequence length="133" mass="13429">MPYTTYLDNTFLNLVFGGTGYTPPATLYVGLSTTTPTTSGGNITEPSGNGYARVAVANNPTNWPAASNGSKSNGTAITFPAATGPWGTVTYFFIADAPTGGNVLGYGALTAAQTINQGDTLSFAAGALTVSMS</sequence>
<dbReference type="AlphaFoldDB" id="A0AAV4LBS5"/>
<keyword evidence="2" id="KW-1185">Reference proteome</keyword>
<accession>A0AAV4LBS5</accession>
<gene>
    <name evidence="1" type="ORF">DNHGIG_07940</name>
</gene>